<reference evidence="2 3" key="1">
    <citation type="submission" date="2019-03" db="EMBL/GenBank/DDBJ databases">
        <title>First draft genome of Liparis tanakae, snailfish: a comprehensive survey of snailfish specific genes.</title>
        <authorList>
            <person name="Kim W."/>
            <person name="Song I."/>
            <person name="Jeong J.-H."/>
            <person name="Kim D."/>
            <person name="Kim S."/>
            <person name="Ryu S."/>
            <person name="Song J.Y."/>
            <person name="Lee S.K."/>
        </authorList>
    </citation>
    <scope>NUCLEOTIDE SEQUENCE [LARGE SCALE GENOMIC DNA]</scope>
    <source>
        <tissue evidence="2">Muscle</tissue>
    </source>
</reference>
<evidence type="ECO:0000256" key="1">
    <source>
        <dbReference type="SAM" id="MobiDB-lite"/>
    </source>
</evidence>
<keyword evidence="3" id="KW-1185">Reference proteome</keyword>
<name>A0A4Z2HN44_9TELE</name>
<dbReference type="EMBL" id="SRLO01000212">
    <property type="protein sequence ID" value="TNN66961.1"/>
    <property type="molecule type" value="Genomic_DNA"/>
</dbReference>
<protein>
    <submittedName>
        <fullName evidence="2">Uncharacterized protein</fullName>
    </submittedName>
</protein>
<feature type="region of interest" description="Disordered" evidence="1">
    <location>
        <begin position="44"/>
        <end position="64"/>
    </location>
</feature>
<accession>A0A4Z2HN44</accession>
<dbReference type="AlphaFoldDB" id="A0A4Z2HN44"/>
<sequence length="64" mass="6563">MTRGQKGGIEPAALRLEISGALSSAEGREAICVPRAPFLSLQRKLSSKPGGKKKATVSPGATLS</sequence>
<comment type="caution">
    <text evidence="2">The sequence shown here is derived from an EMBL/GenBank/DDBJ whole genome shotgun (WGS) entry which is preliminary data.</text>
</comment>
<gene>
    <name evidence="2" type="ORF">EYF80_022878</name>
</gene>
<organism evidence="2 3">
    <name type="scientific">Liparis tanakae</name>
    <name type="common">Tanaka's snailfish</name>
    <dbReference type="NCBI Taxonomy" id="230148"/>
    <lineage>
        <taxon>Eukaryota</taxon>
        <taxon>Metazoa</taxon>
        <taxon>Chordata</taxon>
        <taxon>Craniata</taxon>
        <taxon>Vertebrata</taxon>
        <taxon>Euteleostomi</taxon>
        <taxon>Actinopterygii</taxon>
        <taxon>Neopterygii</taxon>
        <taxon>Teleostei</taxon>
        <taxon>Neoteleostei</taxon>
        <taxon>Acanthomorphata</taxon>
        <taxon>Eupercaria</taxon>
        <taxon>Perciformes</taxon>
        <taxon>Cottioidei</taxon>
        <taxon>Cottales</taxon>
        <taxon>Liparidae</taxon>
        <taxon>Liparis</taxon>
    </lineage>
</organism>
<dbReference type="Proteomes" id="UP000314294">
    <property type="component" value="Unassembled WGS sequence"/>
</dbReference>
<proteinExistence type="predicted"/>
<evidence type="ECO:0000313" key="3">
    <source>
        <dbReference type="Proteomes" id="UP000314294"/>
    </source>
</evidence>
<evidence type="ECO:0000313" key="2">
    <source>
        <dbReference type="EMBL" id="TNN66961.1"/>
    </source>
</evidence>